<feature type="transmembrane region" description="Helical" evidence="1">
    <location>
        <begin position="6"/>
        <end position="23"/>
    </location>
</feature>
<sequence>MDILLALIFGAAYGGVLHFLMPGRTSRGAALAPMIGAVTGGATWLALTWAGLVTTDAWLWIISLAVPVAVVPVVLTVLTRTRASRDAQERIRLKIA</sequence>
<dbReference type="STRING" id="36805.BOH66_07505"/>
<evidence type="ECO:0000313" key="3">
    <source>
        <dbReference type="Proteomes" id="UP000187185"/>
    </source>
</evidence>
<keyword evidence="1" id="KW-1133">Transmembrane helix</keyword>
<proteinExistence type="predicted"/>
<feature type="transmembrane region" description="Helical" evidence="1">
    <location>
        <begin position="30"/>
        <end position="52"/>
    </location>
</feature>
<dbReference type="OrthoDB" id="5121696at2"/>
<feature type="transmembrane region" description="Helical" evidence="1">
    <location>
        <begin position="58"/>
        <end position="78"/>
    </location>
</feature>
<evidence type="ECO:0000256" key="1">
    <source>
        <dbReference type="SAM" id="Phobius"/>
    </source>
</evidence>
<protein>
    <submittedName>
        <fullName evidence="2">Uncharacterized protein</fullName>
    </submittedName>
</protein>
<name>A0A1P8U7R6_9MICO</name>
<accession>A0A1P8U7R6</accession>
<dbReference type="EMBL" id="CP018762">
    <property type="protein sequence ID" value="APZ34113.1"/>
    <property type="molecule type" value="Genomic_DNA"/>
</dbReference>
<evidence type="ECO:0000313" key="2">
    <source>
        <dbReference type="EMBL" id="APZ34113.1"/>
    </source>
</evidence>
<organism evidence="2 3">
    <name type="scientific">Microbacterium aurum</name>
    <dbReference type="NCBI Taxonomy" id="36805"/>
    <lineage>
        <taxon>Bacteria</taxon>
        <taxon>Bacillati</taxon>
        <taxon>Actinomycetota</taxon>
        <taxon>Actinomycetes</taxon>
        <taxon>Micrococcales</taxon>
        <taxon>Microbacteriaceae</taxon>
        <taxon>Microbacterium</taxon>
    </lineage>
</organism>
<gene>
    <name evidence="2" type="ORF">BOH66_07505</name>
</gene>
<reference evidence="2 3" key="1">
    <citation type="submission" date="2016-12" db="EMBL/GenBank/DDBJ databases">
        <title>Complete genome sequence of Microbacterium aurum KACC 15219.</title>
        <authorList>
            <person name="Jung Y."/>
            <person name="Shin J.-H."/>
            <person name="Lee Y.-J."/>
            <person name="Yi H."/>
            <person name="Bahn Y.-S."/>
            <person name="Kim J.F."/>
            <person name="Lee D.-W."/>
        </authorList>
    </citation>
    <scope>NUCLEOTIDE SEQUENCE [LARGE SCALE GENOMIC DNA]</scope>
    <source>
        <strain evidence="2 3">KACC 15219</strain>
    </source>
</reference>
<keyword evidence="1" id="KW-0472">Membrane</keyword>
<keyword evidence="1" id="KW-0812">Transmembrane</keyword>
<dbReference type="Proteomes" id="UP000187185">
    <property type="component" value="Chromosome"/>
</dbReference>
<dbReference type="KEGG" id="maur:BOH66_07505"/>
<dbReference type="AlphaFoldDB" id="A0A1P8U7R6"/>
<dbReference type="RefSeq" id="WP_076690429.1">
    <property type="nucleotide sequence ID" value="NZ_CALBSP010000022.1"/>
</dbReference>
<keyword evidence="3" id="KW-1185">Reference proteome</keyword>